<evidence type="ECO:0000256" key="4">
    <source>
        <dbReference type="PROSITE-ProRule" id="PRU01161"/>
    </source>
</evidence>
<evidence type="ECO:0000256" key="2">
    <source>
        <dbReference type="ARBA" id="ARBA00022963"/>
    </source>
</evidence>
<accession>A0A1G7P2S7</accession>
<dbReference type="PROSITE" id="PS51635">
    <property type="entry name" value="PNPLA"/>
    <property type="match status" value="1"/>
</dbReference>
<evidence type="ECO:0000313" key="9">
    <source>
        <dbReference type="Proteomes" id="UP000436801"/>
    </source>
</evidence>
<dbReference type="InterPro" id="IPR002641">
    <property type="entry name" value="PNPLA_dom"/>
</dbReference>
<organism evidence="7 8">
    <name type="scientific">Sphingomonas carotinifaciens</name>
    <dbReference type="NCBI Taxonomy" id="1166323"/>
    <lineage>
        <taxon>Bacteria</taxon>
        <taxon>Pseudomonadati</taxon>
        <taxon>Pseudomonadota</taxon>
        <taxon>Alphaproteobacteria</taxon>
        <taxon>Sphingomonadales</taxon>
        <taxon>Sphingomonadaceae</taxon>
        <taxon>Sphingomonas</taxon>
    </lineage>
</organism>
<name>A0A1G7P2S7_9SPHN</name>
<evidence type="ECO:0000313" key="6">
    <source>
        <dbReference type="EMBL" id="MWC44689.1"/>
    </source>
</evidence>
<keyword evidence="2 4" id="KW-0442">Lipid degradation</keyword>
<dbReference type="Pfam" id="PF01734">
    <property type="entry name" value="Patatin"/>
    <property type="match status" value="1"/>
</dbReference>
<dbReference type="Proteomes" id="UP000436801">
    <property type="component" value="Unassembled WGS sequence"/>
</dbReference>
<proteinExistence type="predicted"/>
<feature type="active site" description="Proton acceptor" evidence="4">
    <location>
        <position position="196"/>
    </location>
</feature>
<dbReference type="GO" id="GO:0016042">
    <property type="term" value="P:lipid catabolic process"/>
    <property type="evidence" value="ECO:0007669"/>
    <property type="project" value="UniProtKB-UniRule"/>
</dbReference>
<feature type="short sequence motif" description="GXGXXG" evidence="4">
    <location>
        <begin position="17"/>
        <end position="22"/>
    </location>
</feature>
<dbReference type="OrthoDB" id="9807112at2"/>
<dbReference type="GO" id="GO:0016787">
    <property type="term" value="F:hydrolase activity"/>
    <property type="evidence" value="ECO:0007669"/>
    <property type="project" value="UniProtKB-UniRule"/>
</dbReference>
<dbReference type="Gene3D" id="3.40.1090.10">
    <property type="entry name" value="Cytosolic phospholipase A2 catalytic domain"/>
    <property type="match status" value="2"/>
</dbReference>
<reference evidence="7 8" key="1">
    <citation type="submission" date="2016-10" db="EMBL/GenBank/DDBJ databases">
        <authorList>
            <person name="Varghese N."/>
            <person name="Submissions S."/>
        </authorList>
    </citation>
    <scope>NUCLEOTIDE SEQUENCE [LARGE SCALE GENOMIC DNA]</scope>
    <source>
        <strain evidence="7 8">S7-754</strain>
    </source>
</reference>
<evidence type="ECO:0000313" key="8">
    <source>
        <dbReference type="Proteomes" id="UP000323502"/>
    </source>
</evidence>
<feature type="short sequence motif" description="DGA/G" evidence="4">
    <location>
        <begin position="196"/>
        <end position="198"/>
    </location>
</feature>
<dbReference type="InterPro" id="IPR016035">
    <property type="entry name" value="Acyl_Trfase/lysoPLipase"/>
</dbReference>
<gene>
    <name evidence="6" type="ORF">GQR91_13655</name>
    <name evidence="7" type="ORF">SAMN05216557_10638</name>
</gene>
<feature type="active site" description="Nucleophile" evidence="4">
    <location>
        <position position="46"/>
    </location>
</feature>
<protein>
    <submittedName>
        <fullName evidence="7">NTE family protein</fullName>
    </submittedName>
    <submittedName>
        <fullName evidence="6">Patatin-like phospholipase family protein</fullName>
    </submittedName>
</protein>
<dbReference type="Proteomes" id="UP000323502">
    <property type="component" value="Unassembled WGS sequence"/>
</dbReference>
<reference evidence="6 9" key="2">
    <citation type="submission" date="2019-12" db="EMBL/GenBank/DDBJ databases">
        <authorList>
            <person name="Zheng J."/>
        </authorList>
    </citation>
    <scope>NUCLEOTIDE SEQUENCE [LARGE SCALE GENOMIC DNA]</scope>
    <source>
        <strain evidence="6 9">DSM 27347</strain>
    </source>
</reference>
<evidence type="ECO:0000259" key="5">
    <source>
        <dbReference type="PROSITE" id="PS51635"/>
    </source>
</evidence>
<keyword evidence="8" id="KW-1185">Reference proteome</keyword>
<dbReference type="EMBL" id="FNBI01000006">
    <property type="protein sequence ID" value="SDF80534.1"/>
    <property type="molecule type" value="Genomic_DNA"/>
</dbReference>
<evidence type="ECO:0000313" key="7">
    <source>
        <dbReference type="EMBL" id="SDF80534.1"/>
    </source>
</evidence>
<feature type="short sequence motif" description="GXSXG" evidence="4">
    <location>
        <begin position="44"/>
        <end position="48"/>
    </location>
</feature>
<dbReference type="InterPro" id="IPR050301">
    <property type="entry name" value="NTE"/>
</dbReference>
<dbReference type="EMBL" id="WSUT01000005">
    <property type="protein sequence ID" value="MWC44689.1"/>
    <property type="molecule type" value="Genomic_DNA"/>
</dbReference>
<dbReference type="AlphaFoldDB" id="A0A1G7P2S7"/>
<evidence type="ECO:0000256" key="1">
    <source>
        <dbReference type="ARBA" id="ARBA00022801"/>
    </source>
</evidence>
<evidence type="ECO:0000256" key="3">
    <source>
        <dbReference type="ARBA" id="ARBA00023098"/>
    </source>
</evidence>
<dbReference type="SUPFAM" id="SSF52151">
    <property type="entry name" value="FabD/lysophospholipase-like"/>
    <property type="match status" value="1"/>
</dbReference>
<keyword evidence="1 4" id="KW-0378">Hydrolase</keyword>
<dbReference type="RefSeq" id="WP_149682867.1">
    <property type="nucleotide sequence ID" value="NZ_FNBI01000006.1"/>
</dbReference>
<dbReference type="PANTHER" id="PTHR14226:SF78">
    <property type="entry name" value="SLR0060 PROTEIN"/>
    <property type="match status" value="1"/>
</dbReference>
<dbReference type="PANTHER" id="PTHR14226">
    <property type="entry name" value="NEUROPATHY TARGET ESTERASE/SWISS CHEESE D.MELANOGASTER"/>
    <property type="match status" value="1"/>
</dbReference>
<keyword evidence="3 4" id="KW-0443">Lipid metabolism</keyword>
<feature type="domain" description="PNPLA" evidence="5">
    <location>
        <begin position="13"/>
        <end position="209"/>
    </location>
</feature>
<sequence>MTDKAASKPRVALALQGGGAHGAYTRGVIERLLEADIEIVSVSGASAGALNGAALVAGLAEDGPAGARAALERLWRQVSRESPLRVFDMASFLLPFAEPWLTRGLEWSKLTSRYMAPFVPGLRDMSALRRVVGASIDLTQLTRPGAIPLHVSATRVSDGQARLFAGAEVTLDALMASACLPDLFAAVRIDGNEYWDGGFSANPALEPLIFADDGATDLLVVQVTPFAVEDAGDTLPATIRRVSDISFNACLMRDLKALVQVQQLARAHDLTDGKVGRLAAMHLHLMTPAPGLATRGAASKLDTRASALQELRVMGHAQADAWLEGTGFGPDEALRHVTEVVA</sequence>